<dbReference type="Pfam" id="PF00230">
    <property type="entry name" value="MIP"/>
    <property type="match status" value="1"/>
</dbReference>
<dbReference type="GO" id="GO:0015250">
    <property type="term" value="F:water channel activity"/>
    <property type="evidence" value="ECO:0007669"/>
    <property type="project" value="TreeGrafter"/>
</dbReference>
<accession>A0A853CJZ9</accession>
<evidence type="ECO:0000256" key="8">
    <source>
        <dbReference type="RuleBase" id="RU000477"/>
    </source>
</evidence>
<dbReference type="PANTHER" id="PTHR19139">
    <property type="entry name" value="AQUAPORIN TRANSPORTER"/>
    <property type="match status" value="1"/>
</dbReference>
<evidence type="ECO:0000256" key="3">
    <source>
        <dbReference type="ARBA" id="ARBA00022448"/>
    </source>
</evidence>
<proteinExistence type="inferred from homology"/>
<sequence>MSPTLVRSVIAEFVGTLLLVFLAVGAAVSGVTGRGLVSGVVGVALAFGLVLLALAYAIGPVSGCHINPAVTLGVLLSRGMTSREAGYYWVAQFAGGIAGAALLKLMTSGFGDVTDTTGSLGSNNWGANISGPGAFLLEVLITMVLVTVVLLVTGRSATPGFAGLAIGLTLTVVHLFAIPLDGTSVNPARSLGPALFAGGDSLKHVWLFIVAPLIGAVVAVGLVRLITPPVVTEVALRDEAGVDTTGAQVPAETEGVPTARHGADDGYEVEVVAVEVEERRPPTG</sequence>
<keyword evidence="5 8" id="KW-0812">Transmembrane</keyword>
<evidence type="ECO:0000256" key="4">
    <source>
        <dbReference type="ARBA" id="ARBA00022475"/>
    </source>
</evidence>
<comment type="caution">
    <text evidence="10">The sequence shown here is derived from an EMBL/GenBank/DDBJ whole genome shotgun (WGS) entry which is preliminary data.</text>
</comment>
<comment type="subcellular location">
    <subcellularLocation>
        <location evidence="1">Cell membrane</location>
        <topology evidence="1">Multi-pass membrane protein</topology>
    </subcellularLocation>
</comment>
<feature type="transmembrane region" description="Helical" evidence="9">
    <location>
        <begin position="39"/>
        <end position="58"/>
    </location>
</feature>
<dbReference type="InterPro" id="IPR000425">
    <property type="entry name" value="MIP"/>
</dbReference>
<name>A0A853CJZ9_9ACTN</name>
<keyword evidence="7 9" id="KW-0472">Membrane</keyword>
<dbReference type="AlphaFoldDB" id="A0A853CJZ9"/>
<evidence type="ECO:0000313" key="11">
    <source>
        <dbReference type="Proteomes" id="UP000541969"/>
    </source>
</evidence>
<evidence type="ECO:0000256" key="7">
    <source>
        <dbReference type="ARBA" id="ARBA00023136"/>
    </source>
</evidence>
<feature type="transmembrane region" description="Helical" evidence="9">
    <location>
        <begin position="160"/>
        <end position="180"/>
    </location>
</feature>
<dbReference type="GO" id="GO:0005886">
    <property type="term" value="C:plasma membrane"/>
    <property type="evidence" value="ECO:0007669"/>
    <property type="project" value="UniProtKB-SubCell"/>
</dbReference>
<organism evidence="10 11">
    <name type="scientific">Petropleomorpha daqingensis</name>
    <dbReference type="NCBI Taxonomy" id="2026353"/>
    <lineage>
        <taxon>Bacteria</taxon>
        <taxon>Bacillati</taxon>
        <taxon>Actinomycetota</taxon>
        <taxon>Actinomycetes</taxon>
        <taxon>Geodermatophilales</taxon>
        <taxon>Geodermatophilaceae</taxon>
        <taxon>Petropleomorpha</taxon>
    </lineage>
</organism>
<dbReference type="PRINTS" id="PR00783">
    <property type="entry name" value="MINTRINSICP"/>
</dbReference>
<dbReference type="PANTHER" id="PTHR19139:SF199">
    <property type="entry name" value="MIP17260P"/>
    <property type="match status" value="1"/>
</dbReference>
<dbReference type="SUPFAM" id="SSF81338">
    <property type="entry name" value="Aquaporin-like"/>
    <property type="match status" value="1"/>
</dbReference>
<evidence type="ECO:0000256" key="5">
    <source>
        <dbReference type="ARBA" id="ARBA00022692"/>
    </source>
</evidence>
<evidence type="ECO:0000256" key="1">
    <source>
        <dbReference type="ARBA" id="ARBA00004651"/>
    </source>
</evidence>
<feature type="transmembrane region" description="Helical" evidence="9">
    <location>
        <begin position="205"/>
        <end position="227"/>
    </location>
</feature>
<keyword evidence="4" id="KW-1003">Cell membrane</keyword>
<comment type="similarity">
    <text evidence="2 8">Belongs to the MIP/aquaporin (TC 1.A.8) family.</text>
</comment>
<evidence type="ECO:0000313" key="10">
    <source>
        <dbReference type="EMBL" id="NYJ07501.1"/>
    </source>
</evidence>
<keyword evidence="11" id="KW-1185">Reference proteome</keyword>
<reference evidence="10 11" key="1">
    <citation type="submission" date="2020-07" db="EMBL/GenBank/DDBJ databases">
        <title>Sequencing the genomes of 1000 actinobacteria strains.</title>
        <authorList>
            <person name="Klenk H.-P."/>
        </authorList>
    </citation>
    <scope>NUCLEOTIDE SEQUENCE [LARGE SCALE GENOMIC DNA]</scope>
    <source>
        <strain evidence="10 11">DSM 104001</strain>
    </source>
</reference>
<evidence type="ECO:0000256" key="9">
    <source>
        <dbReference type="SAM" id="Phobius"/>
    </source>
</evidence>
<dbReference type="InterPro" id="IPR022357">
    <property type="entry name" value="MIP_CS"/>
</dbReference>
<evidence type="ECO:0000256" key="6">
    <source>
        <dbReference type="ARBA" id="ARBA00022989"/>
    </source>
</evidence>
<dbReference type="PROSITE" id="PS00221">
    <property type="entry name" value="MIP"/>
    <property type="match status" value="1"/>
</dbReference>
<dbReference type="Proteomes" id="UP000541969">
    <property type="component" value="Unassembled WGS sequence"/>
</dbReference>
<gene>
    <name evidence="10" type="ORF">GGQ55_003779</name>
</gene>
<dbReference type="RefSeq" id="WP_179719399.1">
    <property type="nucleotide sequence ID" value="NZ_JACBZT010000001.1"/>
</dbReference>
<protein>
    <submittedName>
        <fullName evidence="10">Aquaporin Z</fullName>
    </submittedName>
</protein>
<feature type="transmembrane region" description="Helical" evidence="9">
    <location>
        <begin position="134"/>
        <end position="153"/>
    </location>
</feature>
<keyword evidence="3 8" id="KW-0813">Transport</keyword>
<dbReference type="InterPro" id="IPR023271">
    <property type="entry name" value="Aquaporin-like"/>
</dbReference>
<dbReference type="Gene3D" id="1.20.1080.10">
    <property type="entry name" value="Glycerol uptake facilitator protein"/>
    <property type="match status" value="1"/>
</dbReference>
<dbReference type="EMBL" id="JACBZT010000001">
    <property type="protein sequence ID" value="NYJ07501.1"/>
    <property type="molecule type" value="Genomic_DNA"/>
</dbReference>
<keyword evidence="6 9" id="KW-1133">Transmembrane helix</keyword>
<feature type="transmembrane region" description="Helical" evidence="9">
    <location>
        <begin position="86"/>
        <end position="106"/>
    </location>
</feature>
<dbReference type="InterPro" id="IPR034294">
    <property type="entry name" value="Aquaporin_transptr"/>
</dbReference>
<evidence type="ECO:0000256" key="2">
    <source>
        <dbReference type="ARBA" id="ARBA00006175"/>
    </source>
</evidence>